<keyword evidence="7" id="KW-0325">Glycoprotein</keyword>
<feature type="transmembrane region" description="Helical" evidence="8">
    <location>
        <begin position="623"/>
        <end position="643"/>
    </location>
</feature>
<evidence type="ECO:0000259" key="9">
    <source>
        <dbReference type="Pfam" id="PF06762"/>
    </source>
</evidence>
<dbReference type="InterPro" id="IPR057434">
    <property type="entry name" value="LMF1/2_N"/>
</dbReference>
<evidence type="ECO:0000256" key="4">
    <source>
        <dbReference type="ARBA" id="ARBA00022824"/>
    </source>
</evidence>
<feature type="domain" description="Lipase maturation factor 1/2 N-terminal" evidence="9">
    <location>
        <begin position="123"/>
        <end position="282"/>
    </location>
</feature>
<evidence type="ECO:0000256" key="1">
    <source>
        <dbReference type="ARBA" id="ARBA00004477"/>
    </source>
</evidence>
<dbReference type="Pfam" id="PF25179">
    <property type="entry name" value="LMF1_C"/>
    <property type="match status" value="1"/>
</dbReference>
<keyword evidence="4 8" id="KW-0256">Endoplasmic reticulum</keyword>
<dbReference type="EMBL" id="IACF01003828">
    <property type="protein sequence ID" value="LAB69436.1"/>
    <property type="molecule type" value="mRNA"/>
</dbReference>
<dbReference type="Pfam" id="PF06762">
    <property type="entry name" value="LMF1"/>
    <property type="match status" value="1"/>
</dbReference>
<dbReference type="InterPro" id="IPR057433">
    <property type="entry name" value="LMF1/2_C"/>
</dbReference>
<dbReference type="GO" id="GO:0005789">
    <property type="term" value="C:endoplasmic reticulum membrane"/>
    <property type="evidence" value="ECO:0007669"/>
    <property type="project" value="UniProtKB-SubCell"/>
</dbReference>
<sequence length="651" mass="74073">MALDMAHTRNLFLRCMCFVFLMAFISIYLQIRGLYGSNGVLPAYQFLRGYSSQSECLSQQLTLVCLAPTLGVSTVHAIEVVALLGIMFSAAGLVFMTLCRSLLFLLLVCCYGSLYNIDRTFLYFQWDSLLLETGWLCVVAAPMFNSPSAPRAPHSLVTFWLLRWLLFRFMFASGVVKLQSHCPTWWGLTALTIHYESQCIPTPLAWAAHQLPVWFHKLCVVVTFVVEIPVPFLFFSPLRSHRLLAFYGQVLLQVAIILTGNYNFFNLLTLTLCLTLLDDKHLGYRRVRDMSLGFLSLLKSLLSRLGYWVVTAALAYYTVLYFSLRLDTRNLTLESKTGFSKLEFSSWMRSAVPATICMGVFSLTITAAEALSAAIFESRGFFRKIKNVLSTLCYCVVVAALFAISLVPYTTLDSDTSSQLSPQLKAVYKQSQQCHLTGSYGLFRRMTGVGGRPEVQLEGSDNIAGPWLEYHFPYKPGALDRPLPVVAPYQPRLDWQMWFAALGSYNDNPWLLSLVYRLLQGTPEVVRLLDRESPWRSKPPKYIRAVKYLYFYTNFDQSSADWWKRQDAEEYLPVFSVDHSPLVQYLNKIQVLGGSDPHRCSNVRLCHALDALYNAHADVDPVLITYTVMLSLILVVWTSSNFARDRMREHH</sequence>
<protein>
    <recommendedName>
        <fullName evidence="8">Lipase maturation factor</fullName>
    </recommendedName>
</protein>
<feature type="transmembrane region" description="Helical" evidence="8">
    <location>
        <begin position="12"/>
        <end position="31"/>
    </location>
</feature>
<evidence type="ECO:0000256" key="5">
    <source>
        <dbReference type="ARBA" id="ARBA00022989"/>
    </source>
</evidence>
<feature type="transmembrane region" description="Helical" evidence="8">
    <location>
        <begin position="214"/>
        <end position="235"/>
    </location>
</feature>
<evidence type="ECO:0000256" key="3">
    <source>
        <dbReference type="ARBA" id="ARBA00022692"/>
    </source>
</evidence>
<comment type="subcellular location">
    <subcellularLocation>
        <location evidence="1 8">Endoplasmic reticulum membrane</location>
        <topology evidence="1 8">Multi-pass membrane protein</topology>
    </subcellularLocation>
</comment>
<dbReference type="GO" id="GO:0051604">
    <property type="term" value="P:protein maturation"/>
    <property type="evidence" value="ECO:0007669"/>
    <property type="project" value="InterPro"/>
</dbReference>
<feature type="domain" description="Lipase maturation factor 1/2 C-terminal" evidence="10">
    <location>
        <begin position="437"/>
        <end position="573"/>
    </location>
</feature>
<evidence type="ECO:0000313" key="11">
    <source>
        <dbReference type="EMBL" id="LAB69436.1"/>
    </source>
</evidence>
<reference evidence="11" key="1">
    <citation type="journal article" date="2018" name="Biosci. Biotechnol. Biochem.">
        <title>Polysaccharide hydrolase of the hadal zone amphipods Hirondellea gigas.</title>
        <authorList>
            <person name="Kobayashi H."/>
            <person name="Nagahama T."/>
            <person name="Arai W."/>
            <person name="Sasagawa Y."/>
            <person name="Umeda M."/>
            <person name="Hayashi T."/>
            <person name="Nikaido I."/>
            <person name="Watanabe H."/>
            <person name="Oguri K."/>
            <person name="Kitazato H."/>
            <person name="Fujioka K."/>
            <person name="Kido Y."/>
            <person name="Takami H."/>
        </authorList>
    </citation>
    <scope>NUCLEOTIDE SEQUENCE</scope>
    <source>
        <tissue evidence="11">Whole body</tissue>
    </source>
</reference>
<evidence type="ECO:0000256" key="8">
    <source>
        <dbReference type="RuleBase" id="RU361229"/>
    </source>
</evidence>
<dbReference type="AlphaFoldDB" id="A0A2P2I687"/>
<name>A0A2P2I687_9CRUS</name>
<dbReference type="PANTHER" id="PTHR14463">
    <property type="entry name" value="LIPASE MATURATION FACTOR"/>
    <property type="match status" value="1"/>
</dbReference>
<evidence type="ECO:0000259" key="10">
    <source>
        <dbReference type="Pfam" id="PF25179"/>
    </source>
</evidence>
<evidence type="ECO:0000256" key="6">
    <source>
        <dbReference type="ARBA" id="ARBA00023136"/>
    </source>
</evidence>
<feature type="transmembrane region" description="Helical" evidence="8">
    <location>
        <begin position="388"/>
        <end position="409"/>
    </location>
</feature>
<feature type="transmembrane region" description="Helical" evidence="8">
    <location>
        <begin position="156"/>
        <end position="176"/>
    </location>
</feature>
<feature type="transmembrane region" description="Helical" evidence="8">
    <location>
        <begin position="102"/>
        <end position="117"/>
    </location>
</feature>
<keyword evidence="3 8" id="KW-0812">Transmembrane</keyword>
<feature type="transmembrane region" description="Helical" evidence="8">
    <location>
        <begin position="264"/>
        <end position="284"/>
    </location>
</feature>
<evidence type="ECO:0000256" key="2">
    <source>
        <dbReference type="ARBA" id="ARBA00005512"/>
    </source>
</evidence>
<feature type="transmembrane region" description="Helical" evidence="8">
    <location>
        <begin position="123"/>
        <end position="144"/>
    </location>
</feature>
<comment type="similarity">
    <text evidence="2 8">Belongs to the lipase maturation factor family.</text>
</comment>
<proteinExistence type="evidence at transcript level"/>
<keyword evidence="5 8" id="KW-1133">Transmembrane helix</keyword>
<feature type="transmembrane region" description="Helical" evidence="8">
    <location>
        <begin position="305"/>
        <end position="324"/>
    </location>
</feature>
<accession>A0A2P2I687</accession>
<organism evidence="11">
    <name type="scientific">Hirondellea gigas</name>
    <dbReference type="NCBI Taxonomy" id="1518452"/>
    <lineage>
        <taxon>Eukaryota</taxon>
        <taxon>Metazoa</taxon>
        <taxon>Ecdysozoa</taxon>
        <taxon>Arthropoda</taxon>
        <taxon>Crustacea</taxon>
        <taxon>Multicrustacea</taxon>
        <taxon>Malacostraca</taxon>
        <taxon>Eumalacostraca</taxon>
        <taxon>Peracarida</taxon>
        <taxon>Amphipoda</taxon>
        <taxon>Amphilochidea</taxon>
        <taxon>Lysianassida</taxon>
        <taxon>Lysianassidira</taxon>
        <taxon>Lysianassoidea</taxon>
        <taxon>Lysianassidae</taxon>
        <taxon>Hirondellea</taxon>
    </lineage>
</organism>
<comment type="function">
    <text evidence="8">Involved in the maturation of specific proteins in the endoplasmic reticulum.</text>
</comment>
<keyword evidence="6 8" id="KW-0472">Membrane</keyword>
<dbReference type="InterPro" id="IPR009613">
    <property type="entry name" value="LMF"/>
</dbReference>
<dbReference type="PANTHER" id="PTHR14463:SF5">
    <property type="entry name" value="LIPASE MATURATION FACTOR 2"/>
    <property type="match status" value="1"/>
</dbReference>
<evidence type="ECO:0000256" key="7">
    <source>
        <dbReference type="ARBA" id="ARBA00023180"/>
    </source>
</evidence>
<feature type="transmembrane region" description="Helical" evidence="8">
    <location>
        <begin position="351"/>
        <end position="376"/>
    </location>
</feature>